<name>A0A9P0B3R1_BRAAE</name>
<feature type="signal peptide" evidence="1">
    <location>
        <begin position="1"/>
        <end position="19"/>
    </location>
</feature>
<accession>A0A9P0B3R1</accession>
<dbReference type="Pfam" id="PF00090">
    <property type="entry name" value="TSP_1"/>
    <property type="match status" value="1"/>
</dbReference>
<dbReference type="Gene3D" id="2.20.100.10">
    <property type="entry name" value="Thrombospondin type-1 (TSP1) repeat"/>
    <property type="match status" value="1"/>
</dbReference>
<protein>
    <submittedName>
        <fullName evidence="2">Uncharacterized protein</fullName>
    </submittedName>
</protein>
<dbReference type="AlphaFoldDB" id="A0A9P0B3R1"/>
<dbReference type="InterPro" id="IPR036383">
    <property type="entry name" value="TSP1_rpt_sf"/>
</dbReference>
<dbReference type="SMART" id="SM00209">
    <property type="entry name" value="TSP1"/>
    <property type="match status" value="1"/>
</dbReference>
<keyword evidence="3" id="KW-1185">Reference proteome</keyword>
<reference evidence="2" key="1">
    <citation type="submission" date="2021-12" db="EMBL/GenBank/DDBJ databases">
        <authorList>
            <person name="King R."/>
        </authorList>
    </citation>
    <scope>NUCLEOTIDE SEQUENCE</scope>
</reference>
<evidence type="ECO:0000313" key="2">
    <source>
        <dbReference type="EMBL" id="CAH0554966.1"/>
    </source>
</evidence>
<dbReference type="Proteomes" id="UP001154078">
    <property type="component" value="Chromosome 4"/>
</dbReference>
<dbReference type="SUPFAM" id="SSF82895">
    <property type="entry name" value="TSP-1 type 1 repeat"/>
    <property type="match status" value="1"/>
</dbReference>
<dbReference type="EMBL" id="OV121135">
    <property type="protein sequence ID" value="CAH0554966.1"/>
    <property type="molecule type" value="Genomic_DNA"/>
</dbReference>
<dbReference type="InterPro" id="IPR000884">
    <property type="entry name" value="TSP1_rpt"/>
</dbReference>
<keyword evidence="1" id="KW-0732">Signal</keyword>
<evidence type="ECO:0000256" key="1">
    <source>
        <dbReference type="SAM" id="SignalP"/>
    </source>
</evidence>
<dbReference type="PROSITE" id="PS50092">
    <property type="entry name" value="TSP1"/>
    <property type="match status" value="1"/>
</dbReference>
<proteinExistence type="predicted"/>
<organism evidence="2 3">
    <name type="scientific">Brassicogethes aeneus</name>
    <name type="common">Rape pollen beetle</name>
    <name type="synonym">Meligethes aeneus</name>
    <dbReference type="NCBI Taxonomy" id="1431903"/>
    <lineage>
        <taxon>Eukaryota</taxon>
        <taxon>Metazoa</taxon>
        <taxon>Ecdysozoa</taxon>
        <taxon>Arthropoda</taxon>
        <taxon>Hexapoda</taxon>
        <taxon>Insecta</taxon>
        <taxon>Pterygota</taxon>
        <taxon>Neoptera</taxon>
        <taxon>Endopterygota</taxon>
        <taxon>Coleoptera</taxon>
        <taxon>Polyphaga</taxon>
        <taxon>Cucujiformia</taxon>
        <taxon>Nitidulidae</taxon>
        <taxon>Meligethinae</taxon>
        <taxon>Brassicogethes</taxon>
    </lineage>
</organism>
<gene>
    <name evidence="2" type="ORF">MELIAE_LOCUS6423</name>
</gene>
<evidence type="ECO:0000313" key="3">
    <source>
        <dbReference type="Proteomes" id="UP001154078"/>
    </source>
</evidence>
<sequence length="130" mass="14753">MTHLSLLIYFCVFLSTASTGPLFIFSSTEVRTSSTVAVTEVTEVTEDLAWKDDLEELQDDDYEELMETQNSKGVRRKKQTKLWDHWGKWSSCSSSCGVGKMSRWRHCISEGCALGEKEAQIKSCSEQPCR</sequence>
<dbReference type="OrthoDB" id="5989160at2759"/>
<feature type="chain" id="PRO_5040302377" evidence="1">
    <location>
        <begin position="20"/>
        <end position="130"/>
    </location>
</feature>